<evidence type="ECO:0008006" key="3">
    <source>
        <dbReference type="Google" id="ProtNLM"/>
    </source>
</evidence>
<dbReference type="AlphaFoldDB" id="A0A553ZYQ2"/>
<reference evidence="1 2" key="1">
    <citation type="submission" date="2019-07" db="EMBL/GenBank/DDBJ databases">
        <authorList>
            <person name="Park Y.J."/>
            <person name="Jeong S.E."/>
            <person name="Jung H.S."/>
        </authorList>
    </citation>
    <scope>NUCLEOTIDE SEQUENCE [LARGE SCALE GENOMIC DNA]</scope>
    <source>
        <strain evidence="2">P16(2019)</strain>
    </source>
</reference>
<dbReference type="RefSeq" id="WP_143848432.1">
    <property type="nucleotide sequence ID" value="NZ_VLXZ01000005.1"/>
</dbReference>
<organism evidence="1 2">
    <name type="scientific">Alkalicoccobacillus porphyridii</name>
    <dbReference type="NCBI Taxonomy" id="2597270"/>
    <lineage>
        <taxon>Bacteria</taxon>
        <taxon>Bacillati</taxon>
        <taxon>Bacillota</taxon>
        <taxon>Bacilli</taxon>
        <taxon>Bacillales</taxon>
        <taxon>Bacillaceae</taxon>
        <taxon>Alkalicoccobacillus</taxon>
    </lineage>
</organism>
<dbReference type="Proteomes" id="UP000318521">
    <property type="component" value="Unassembled WGS sequence"/>
</dbReference>
<evidence type="ECO:0000313" key="1">
    <source>
        <dbReference type="EMBL" id="TSB46535.1"/>
    </source>
</evidence>
<proteinExistence type="predicted"/>
<evidence type="ECO:0000313" key="2">
    <source>
        <dbReference type="Proteomes" id="UP000318521"/>
    </source>
</evidence>
<sequence>MSEFFTCEKCGSTEAKNGQLSGYANLHKPGFNITSSKLLATFCGSCGHVESFKVDRPERF</sequence>
<dbReference type="EMBL" id="VLXZ01000005">
    <property type="protein sequence ID" value="TSB46535.1"/>
    <property type="molecule type" value="Genomic_DNA"/>
</dbReference>
<dbReference type="OrthoDB" id="47713at2"/>
<comment type="caution">
    <text evidence="1">The sequence shown here is derived from an EMBL/GenBank/DDBJ whole genome shotgun (WGS) entry which is preliminary data.</text>
</comment>
<dbReference type="Pfam" id="PF09855">
    <property type="entry name" value="Zn_ribbon_13"/>
    <property type="match status" value="1"/>
</dbReference>
<name>A0A553ZYQ2_9BACI</name>
<dbReference type="InterPro" id="IPR018652">
    <property type="entry name" value="DUF2082_NA-bd_Znr"/>
</dbReference>
<accession>A0A553ZYQ2</accession>
<keyword evidence="2" id="KW-1185">Reference proteome</keyword>
<gene>
    <name evidence="1" type="ORF">FN960_09220</name>
</gene>
<protein>
    <recommendedName>
        <fullName evidence="3">Transcription initiation factor TFIIIB</fullName>
    </recommendedName>
</protein>